<reference evidence="8" key="1">
    <citation type="submission" date="2018-12" db="EMBL/GenBank/DDBJ databases">
        <title>Draft genome sequence of Flaovobacterium columnare BGFS27 isolated from channel catfish in Alabama.</title>
        <authorList>
            <person name="Cai W."/>
            <person name="Arias C."/>
        </authorList>
    </citation>
    <scope>NUCLEOTIDE SEQUENCE [LARGE SCALE GENOMIC DNA]</scope>
    <source>
        <strain evidence="8">BGFS27</strain>
    </source>
</reference>
<evidence type="ECO:0000259" key="7">
    <source>
        <dbReference type="Pfam" id="PF01593"/>
    </source>
</evidence>
<comment type="pathway">
    <text evidence="1">Plant hormone metabolism; auxin biosynthesis.</text>
</comment>
<dbReference type="AlphaFoldDB" id="A0AA94F4P7"/>
<dbReference type="RefSeq" id="WP_060382903.1">
    <property type="nucleotide sequence ID" value="NZ_RWGX02000005.1"/>
</dbReference>
<dbReference type="Pfam" id="PF13450">
    <property type="entry name" value="NAD_binding_8"/>
    <property type="match status" value="1"/>
</dbReference>
<dbReference type="InterPro" id="IPR002937">
    <property type="entry name" value="Amino_oxidase"/>
</dbReference>
<dbReference type="KEGG" id="fcv:AWN65_09245"/>
<sequence length="446" mass="49233">MDRRKFLKHSTAVFSASVLMPSIVASCVSETEENNSKNVKVLIIGAGAAGLFAGYTLKKKGISFKILEASSKYGGRLGKQSGFADFDIDQGAEWLHLENSIIGKIIKDTQTKITLDDTEVKYWYNNKITSTLPLQTDIFRSETEVFQDISYLEYAHQKGLDNSYNNIIEAYAGDQGASATNISVKWDNEEAKKTNSQEKNYKFEKTYFDVFESYIVPFVKEHIRLNTIVKKIDYSGKSIEVTDLNGTVFIADKVIVTVPITILKSNDIVFKPSLPSQKTAAFQKIGMEAGMKVFLKFSEKFYPNNFVYGGSVCAAYGDVTLGKQTKDNVLLAFVMGKQAQALSDLNSNEAITTALLTELDYMFNGRASATFVKSSVQNFTKHPFIRGAYSYSPVDMGNAREILAQSIDGKIFFAGEATNLQGDHQTVHGAVATGVEQAEKVASLLV</sequence>
<dbReference type="SUPFAM" id="SSF54373">
    <property type="entry name" value="FAD-linked reductases, C-terminal domain"/>
    <property type="match status" value="1"/>
</dbReference>
<dbReference type="SUPFAM" id="SSF51905">
    <property type="entry name" value="FAD/NAD(P)-binding domain"/>
    <property type="match status" value="1"/>
</dbReference>
<evidence type="ECO:0000313" key="8">
    <source>
        <dbReference type="EMBL" id="RVU89372.1"/>
    </source>
</evidence>
<dbReference type="EMBL" id="RWGX01000002">
    <property type="protein sequence ID" value="RVU89372.1"/>
    <property type="molecule type" value="Genomic_DNA"/>
</dbReference>
<comment type="caution">
    <text evidence="8">The sequence shown here is derived from an EMBL/GenBank/DDBJ whole genome shotgun (WGS) entry which is preliminary data.</text>
</comment>
<evidence type="ECO:0000256" key="6">
    <source>
        <dbReference type="ARBA" id="ARBA00047321"/>
    </source>
</evidence>
<organism evidence="8">
    <name type="scientific">Flavobacterium columnare</name>
    <dbReference type="NCBI Taxonomy" id="996"/>
    <lineage>
        <taxon>Bacteria</taxon>
        <taxon>Pseudomonadati</taxon>
        <taxon>Bacteroidota</taxon>
        <taxon>Flavobacteriia</taxon>
        <taxon>Flavobacteriales</taxon>
        <taxon>Flavobacteriaceae</taxon>
        <taxon>Flavobacterium</taxon>
    </lineage>
</organism>
<evidence type="ECO:0000256" key="3">
    <source>
        <dbReference type="ARBA" id="ARBA00012535"/>
    </source>
</evidence>
<feature type="domain" description="Amine oxidase" evidence="7">
    <location>
        <begin position="220"/>
        <end position="441"/>
    </location>
</feature>
<protein>
    <recommendedName>
        <fullName evidence="4">Tryptophan 2-monooxygenase</fullName>
        <ecNumber evidence="3">1.13.12.3</ecNumber>
    </recommendedName>
</protein>
<dbReference type="PANTHER" id="PTHR10742:SF418">
    <property type="entry name" value="AMINE OXIDASE DOMAIN-CONTAINING PROTEIN"/>
    <property type="match status" value="1"/>
</dbReference>
<dbReference type="GO" id="GO:0009851">
    <property type="term" value="P:auxin biosynthetic process"/>
    <property type="evidence" value="ECO:0007669"/>
    <property type="project" value="UniProtKB-KW"/>
</dbReference>
<dbReference type="PRINTS" id="PR00420">
    <property type="entry name" value="RNGMNOXGNASE"/>
</dbReference>
<evidence type="ECO:0000256" key="1">
    <source>
        <dbReference type="ARBA" id="ARBA00004814"/>
    </source>
</evidence>
<evidence type="ECO:0000256" key="4">
    <source>
        <dbReference type="ARBA" id="ARBA00017871"/>
    </source>
</evidence>
<dbReference type="Gene3D" id="3.90.660.10">
    <property type="match status" value="1"/>
</dbReference>
<dbReference type="PROSITE" id="PS51257">
    <property type="entry name" value="PROKAR_LIPOPROTEIN"/>
    <property type="match status" value="1"/>
</dbReference>
<evidence type="ECO:0000256" key="5">
    <source>
        <dbReference type="ARBA" id="ARBA00023070"/>
    </source>
</evidence>
<dbReference type="Gene3D" id="3.50.50.60">
    <property type="entry name" value="FAD/NAD(P)-binding domain"/>
    <property type="match status" value="1"/>
</dbReference>
<dbReference type="Pfam" id="PF01593">
    <property type="entry name" value="Amino_oxidase"/>
    <property type="match status" value="1"/>
</dbReference>
<dbReference type="EC" id="1.13.12.3" evidence="3"/>
<name>A0AA94F4P7_9FLAO</name>
<dbReference type="GO" id="GO:0050361">
    <property type="term" value="F:tryptophan 2-monooxygenase activity"/>
    <property type="evidence" value="ECO:0007669"/>
    <property type="project" value="UniProtKB-EC"/>
</dbReference>
<dbReference type="GeneID" id="56895954"/>
<dbReference type="PANTHER" id="PTHR10742">
    <property type="entry name" value="FLAVIN MONOAMINE OXIDASE"/>
    <property type="match status" value="1"/>
</dbReference>
<dbReference type="InterPro" id="IPR050281">
    <property type="entry name" value="Flavin_monoamine_oxidase"/>
</dbReference>
<gene>
    <name evidence="8" type="ORF">EJB19_00585</name>
</gene>
<proteinExistence type="inferred from homology"/>
<comment type="catalytic activity">
    <reaction evidence="6">
        <text>L-tryptophan + O2 = indole-3-acetamide + CO2 + H2O</text>
        <dbReference type="Rhea" id="RHEA:16165"/>
        <dbReference type="ChEBI" id="CHEBI:15377"/>
        <dbReference type="ChEBI" id="CHEBI:15379"/>
        <dbReference type="ChEBI" id="CHEBI:16031"/>
        <dbReference type="ChEBI" id="CHEBI:16526"/>
        <dbReference type="ChEBI" id="CHEBI:57912"/>
        <dbReference type="EC" id="1.13.12.3"/>
    </reaction>
</comment>
<comment type="similarity">
    <text evidence="2">Belongs to the tryptophan 2-monooxygenase family.</text>
</comment>
<keyword evidence="5" id="KW-0073">Auxin biosynthesis</keyword>
<accession>A0AA94F4P7</accession>
<evidence type="ECO:0000256" key="2">
    <source>
        <dbReference type="ARBA" id="ARBA00005833"/>
    </source>
</evidence>
<dbReference type="InterPro" id="IPR036188">
    <property type="entry name" value="FAD/NAD-bd_sf"/>
</dbReference>